<feature type="region of interest" description="Disordered" evidence="1">
    <location>
        <begin position="1"/>
        <end position="23"/>
    </location>
</feature>
<protein>
    <submittedName>
        <fullName evidence="2">Phage transcriptional regulator, AlpA</fullName>
    </submittedName>
</protein>
<dbReference type="InterPro" id="IPR010260">
    <property type="entry name" value="AlpA"/>
</dbReference>
<reference evidence="2" key="1">
    <citation type="submission" date="2014-03" db="EMBL/GenBank/DDBJ databases">
        <authorList>
            <person name="Genoscope - CEA"/>
        </authorList>
    </citation>
    <scope>NUCLEOTIDE SEQUENCE [LARGE SCALE GENOMIC DNA]</scope>
    <source>
        <strain evidence="2">CF27</strain>
    </source>
</reference>
<keyword evidence="4" id="KW-1185">Reference proteome</keyword>
<reference evidence="3 4" key="3">
    <citation type="submission" date="2017-03" db="EMBL/GenBank/DDBJ databases">
        <authorList>
            <person name="Regsiter A."/>
            <person name="William W."/>
        </authorList>
    </citation>
    <scope>NUCLEOTIDE SEQUENCE [LARGE SCALE GENOMIC DNA]</scope>
    <source>
        <strain evidence="3">PRJEB5721</strain>
    </source>
</reference>
<dbReference type="Pfam" id="PF05930">
    <property type="entry name" value="Phage_AlpA"/>
    <property type="match status" value="1"/>
</dbReference>
<organism evidence="2">
    <name type="scientific">Acidithiobacillus ferrivorans</name>
    <dbReference type="NCBI Taxonomy" id="160808"/>
    <lineage>
        <taxon>Bacteria</taxon>
        <taxon>Pseudomonadati</taxon>
        <taxon>Pseudomonadota</taxon>
        <taxon>Acidithiobacillia</taxon>
        <taxon>Acidithiobacillales</taxon>
        <taxon>Acidithiobacillaceae</taxon>
        <taxon>Acidithiobacillus</taxon>
    </lineage>
</organism>
<gene>
    <name evidence="2" type="ORF">AFERRI_120019</name>
    <name evidence="3" type="ORF">AFERRI_30376</name>
</gene>
<evidence type="ECO:0000313" key="2">
    <source>
        <dbReference type="EMBL" id="CDQ08911.1"/>
    </source>
</evidence>
<evidence type="ECO:0000313" key="4">
    <source>
        <dbReference type="Proteomes" id="UP000193925"/>
    </source>
</evidence>
<name>A0A060UKL2_9PROT</name>
<dbReference type="InterPro" id="IPR052931">
    <property type="entry name" value="Prophage_regulatory_activator"/>
</dbReference>
<dbReference type="Gene3D" id="1.10.238.160">
    <property type="match status" value="1"/>
</dbReference>
<sequence length="89" mass="10271">MTTHTNGNRKATSRQPEITQNLRAEQNTADRILRIDEVSKIVGISRSSIYNYMKEGSFPEKIRLGVRMVGWLESHVQTWITEHTPSRES</sequence>
<dbReference type="PANTHER" id="PTHR36154">
    <property type="entry name" value="DNA-BINDING TRANSCRIPTIONAL ACTIVATOR ALPA"/>
    <property type="match status" value="1"/>
</dbReference>
<evidence type="ECO:0000256" key="1">
    <source>
        <dbReference type="SAM" id="MobiDB-lite"/>
    </source>
</evidence>
<dbReference type="PANTHER" id="PTHR36154:SF1">
    <property type="entry name" value="DNA-BINDING TRANSCRIPTIONAL ACTIVATOR ALPA"/>
    <property type="match status" value="1"/>
</dbReference>
<reference evidence="2" key="2">
    <citation type="submission" date="2014-07" db="EMBL/GenBank/DDBJ databases">
        <title>Initial genome analysis of the psychrotolerant acidophile Acidithiobacillus ferrivorans CF27: insights into iron and sulfur oxidation pathways and into biofilm formation.</title>
        <authorList>
            <person name="Talla E."/>
            <person name="Hedrich S."/>
            <person name="Mangenot S."/>
            <person name="Ji B."/>
            <person name="Johnson D.B."/>
            <person name="Barbe V."/>
            <person name="Bonnefoy V."/>
        </authorList>
    </citation>
    <scope>NUCLEOTIDE SEQUENCE [LARGE SCALE GENOMIC DNA]</scope>
    <source>
        <strain evidence="2">CF27</strain>
    </source>
</reference>
<dbReference type="RefSeq" id="WP_014030382.1">
    <property type="nucleotide sequence ID" value="NZ_CCCS020000004.1"/>
</dbReference>
<evidence type="ECO:0000313" key="3">
    <source>
        <dbReference type="EMBL" id="SMH66639.1"/>
    </source>
</evidence>
<accession>A0A060UKL2</accession>
<dbReference type="AlphaFoldDB" id="A0A060UKL2"/>
<dbReference type="Proteomes" id="UP000193925">
    <property type="component" value="Chromosome AFERRI"/>
</dbReference>
<dbReference type="EMBL" id="CCCS020000004">
    <property type="protein sequence ID" value="CDQ08911.1"/>
    <property type="molecule type" value="Genomic_DNA"/>
</dbReference>
<proteinExistence type="predicted"/>
<dbReference type="EMBL" id="LT841305">
    <property type="protein sequence ID" value="SMH66639.1"/>
    <property type="molecule type" value="Genomic_DNA"/>
</dbReference>
<dbReference type="InterPro" id="IPR009061">
    <property type="entry name" value="DNA-bd_dom_put_sf"/>
</dbReference>
<dbReference type="SUPFAM" id="SSF46955">
    <property type="entry name" value="Putative DNA-binding domain"/>
    <property type="match status" value="1"/>
</dbReference>